<feature type="binding site" evidence="5">
    <location>
        <begin position="106"/>
        <end position="107"/>
    </location>
    <ligand>
        <name>AMP</name>
        <dbReference type="ChEBI" id="CHEBI:456215"/>
    </ligand>
</feature>
<keyword evidence="8" id="KW-1185">Reference proteome</keyword>
<evidence type="ECO:0000259" key="6">
    <source>
        <dbReference type="Pfam" id="PF00149"/>
    </source>
</evidence>
<dbReference type="AlphaFoldDB" id="A0A1Y0CXU1"/>
<dbReference type="GO" id="GO:0000166">
    <property type="term" value="F:nucleotide binding"/>
    <property type="evidence" value="ECO:0007669"/>
    <property type="project" value="UniProtKB-UniRule"/>
</dbReference>
<dbReference type="GO" id="GO:0046872">
    <property type="term" value="F:metal ion binding"/>
    <property type="evidence" value="ECO:0007669"/>
    <property type="project" value="UniProtKB-UniRule"/>
</dbReference>
<comment type="similarity">
    <text evidence="4 5">Belongs to the cyclic nucleotide phosphodiesterase class-III family.</text>
</comment>
<evidence type="ECO:0000256" key="1">
    <source>
        <dbReference type="ARBA" id="ARBA00022723"/>
    </source>
</evidence>
<sequence length="286" mass="31695">MTHTPQQLHSQLLAPHRTDRVVEVLQITDTHLFADKNADFLGIAPWHSARAVVDAILENATELTPLAHDFILATGDLSQDQTPASYRHFSSLMSELAPPVFWLPGNHDDGQLMQAELDAAGISNAKHLVCGQWQMLLLDTQIPGETFGELSSAQLSLLEQAITHYPEHHLLLAVHHQAVPVGCAWLDQHNLRNSEALKALLMQHKAAKVVLCGHVHQGFDEYHQGIRFLASPATCIQFKPLSDDFALDSMAPGWRALSLYPDGRLSTQVWRLPHHAFAPDFSATGY</sequence>
<name>A0A1Y0CXU1_9GAMM</name>
<dbReference type="EMBL" id="CP021376">
    <property type="protein sequence ID" value="ART80141.1"/>
    <property type="molecule type" value="Genomic_DNA"/>
</dbReference>
<dbReference type="HAMAP" id="MF_00905">
    <property type="entry name" value="cAMP_phosphodiest_CpdA"/>
    <property type="match status" value="1"/>
</dbReference>
<feature type="binding site" evidence="5">
    <location>
        <position position="216"/>
    </location>
    <ligand>
        <name>Fe cation</name>
        <dbReference type="ChEBI" id="CHEBI:24875"/>
        <label>1</label>
    </ligand>
</feature>
<evidence type="ECO:0000313" key="8">
    <source>
        <dbReference type="Proteomes" id="UP000243793"/>
    </source>
</evidence>
<dbReference type="InterPro" id="IPR029052">
    <property type="entry name" value="Metallo-depent_PP-like"/>
</dbReference>
<dbReference type="CDD" id="cd07402">
    <property type="entry name" value="MPP_GpdQ"/>
    <property type="match status" value="1"/>
</dbReference>
<evidence type="ECO:0000313" key="7">
    <source>
        <dbReference type="EMBL" id="ART80141.1"/>
    </source>
</evidence>
<feature type="binding site" evidence="5">
    <location>
        <position position="76"/>
    </location>
    <ligand>
        <name>Fe cation</name>
        <dbReference type="ChEBI" id="CHEBI:24875"/>
        <label>2</label>
    </ligand>
</feature>
<proteinExistence type="inferred from homology"/>
<keyword evidence="3 5" id="KW-0408">Iron</keyword>
<dbReference type="PANTHER" id="PTHR42988:SF2">
    <property type="entry name" value="CYCLIC NUCLEOTIDE PHOSPHODIESTERASE CBUA0032-RELATED"/>
    <property type="match status" value="1"/>
</dbReference>
<keyword evidence="2 5" id="KW-0378">Hydrolase</keyword>
<dbReference type="NCBIfam" id="NF008359">
    <property type="entry name" value="PRK11148.1"/>
    <property type="match status" value="1"/>
</dbReference>
<dbReference type="SUPFAM" id="SSF56300">
    <property type="entry name" value="Metallo-dependent phosphatases"/>
    <property type="match status" value="1"/>
</dbReference>
<evidence type="ECO:0000256" key="5">
    <source>
        <dbReference type="HAMAP-Rule" id="MF_00905"/>
    </source>
</evidence>
<feature type="binding site" evidence="5">
    <location>
        <position position="29"/>
    </location>
    <ligand>
        <name>Fe cation</name>
        <dbReference type="ChEBI" id="CHEBI:24875"/>
        <label>1</label>
    </ligand>
</feature>
<evidence type="ECO:0000256" key="2">
    <source>
        <dbReference type="ARBA" id="ARBA00022801"/>
    </source>
</evidence>
<dbReference type="InterPro" id="IPR046379">
    <property type="entry name" value="cAMP_phosphodiest_CpdA"/>
</dbReference>
<feature type="binding site" evidence="5">
    <location>
        <position position="31"/>
    </location>
    <ligand>
        <name>AMP</name>
        <dbReference type="ChEBI" id="CHEBI:456215"/>
    </ligand>
</feature>
<dbReference type="PANTHER" id="PTHR42988">
    <property type="entry name" value="PHOSPHOHYDROLASE"/>
    <property type="match status" value="1"/>
</dbReference>
<protein>
    <recommendedName>
        <fullName evidence="5">3',5'-cyclic adenosine monophosphate phosphodiesterase CpdA</fullName>
        <shortName evidence="5">3',5'-cyclic AMP phosphodiesterase</shortName>
        <shortName evidence="5">cAMP phosphodiesterase</shortName>
        <ecNumber evidence="5">3.1.4.53</ecNumber>
    </recommendedName>
</protein>
<dbReference type="InterPro" id="IPR026575">
    <property type="entry name" value="GpdQ/CpdA-like"/>
</dbReference>
<keyword evidence="5" id="KW-0114">cAMP</keyword>
<dbReference type="Pfam" id="PF00149">
    <property type="entry name" value="Metallophos"/>
    <property type="match status" value="1"/>
</dbReference>
<feature type="binding site" evidence="5">
    <location>
        <position position="31"/>
    </location>
    <ligand>
        <name>Fe cation</name>
        <dbReference type="ChEBI" id="CHEBI:24875"/>
        <label>1</label>
    </ligand>
</feature>
<dbReference type="OrthoDB" id="9784378at2"/>
<comment type="catalytic activity">
    <reaction evidence="5">
        <text>3',5'-cyclic AMP + H2O = AMP + H(+)</text>
        <dbReference type="Rhea" id="RHEA:25277"/>
        <dbReference type="ChEBI" id="CHEBI:15377"/>
        <dbReference type="ChEBI" id="CHEBI:15378"/>
        <dbReference type="ChEBI" id="CHEBI:58165"/>
        <dbReference type="ChEBI" id="CHEBI:456215"/>
        <dbReference type="EC" id="3.1.4.53"/>
    </reaction>
</comment>
<dbReference type="KEGG" id="ocm:CBP12_08265"/>
<dbReference type="InterPro" id="IPR004843">
    <property type="entry name" value="Calcineurin-like_PHP"/>
</dbReference>
<feature type="domain" description="Calcineurin-like phosphoesterase" evidence="6">
    <location>
        <begin position="24"/>
        <end position="217"/>
    </location>
</feature>
<comment type="function">
    <text evidence="5">Hydrolyzes cAMP to 5'-AMP. Plays an important regulatory role in modulating the intracellular concentration of cAMP, thereby influencing cAMP-dependent processes.</text>
</comment>
<feature type="binding site" evidence="5">
    <location>
        <position position="175"/>
    </location>
    <ligand>
        <name>Fe cation</name>
        <dbReference type="ChEBI" id="CHEBI:24875"/>
        <label>2</label>
    </ligand>
</feature>
<comment type="cofactor">
    <cofactor evidence="5">
        <name>Fe(2+)</name>
        <dbReference type="ChEBI" id="CHEBI:29033"/>
    </cofactor>
    <text evidence="5">Binds 2 Fe(2+) ions per subunit.</text>
</comment>
<feature type="binding site" evidence="5">
    <location>
        <position position="216"/>
    </location>
    <ligand>
        <name>AMP</name>
        <dbReference type="ChEBI" id="CHEBI:456215"/>
    </ligand>
</feature>
<dbReference type="Proteomes" id="UP000243793">
    <property type="component" value="Chromosome"/>
</dbReference>
<accession>A0A1Y0CXU1</accession>
<evidence type="ECO:0000256" key="4">
    <source>
        <dbReference type="ARBA" id="ARBA00025742"/>
    </source>
</evidence>
<dbReference type="GO" id="GO:0004115">
    <property type="term" value="F:3',5'-cyclic-AMP phosphodiesterase activity"/>
    <property type="evidence" value="ECO:0007669"/>
    <property type="project" value="UniProtKB-UniRule"/>
</dbReference>
<dbReference type="Gene3D" id="3.60.21.10">
    <property type="match status" value="1"/>
</dbReference>
<dbReference type="InterPro" id="IPR050884">
    <property type="entry name" value="CNP_phosphodiesterase-III"/>
</dbReference>
<dbReference type="EC" id="3.1.4.53" evidence="5"/>
<gene>
    <name evidence="5" type="primary">cpdA</name>
    <name evidence="7" type="ORF">CBP12_08265</name>
</gene>
<evidence type="ECO:0000256" key="3">
    <source>
        <dbReference type="ARBA" id="ARBA00023004"/>
    </source>
</evidence>
<feature type="binding site" evidence="5">
    <location>
        <position position="214"/>
    </location>
    <ligand>
        <name>Fe cation</name>
        <dbReference type="ChEBI" id="CHEBI:24875"/>
        <label>2</label>
    </ligand>
</feature>
<reference evidence="8" key="1">
    <citation type="submission" date="2017-05" db="EMBL/GenBank/DDBJ databases">
        <authorList>
            <person name="Sung H."/>
        </authorList>
    </citation>
    <scope>NUCLEOTIDE SEQUENCE [LARGE SCALE GENOMIC DNA]</scope>
    <source>
        <strain evidence="8">AMac2203</strain>
    </source>
</reference>
<keyword evidence="1 5" id="KW-0479">Metal-binding</keyword>
<feature type="binding site" evidence="5">
    <location>
        <position position="106"/>
    </location>
    <ligand>
        <name>Fe cation</name>
        <dbReference type="ChEBI" id="CHEBI:24875"/>
        <label>2</label>
    </ligand>
</feature>
<feature type="binding site" evidence="5">
    <location>
        <position position="76"/>
    </location>
    <ligand>
        <name>AMP</name>
        <dbReference type="ChEBI" id="CHEBI:456215"/>
    </ligand>
</feature>
<organism evidence="7 8">
    <name type="scientific">Oceanisphaera avium</name>
    <dbReference type="NCBI Taxonomy" id="1903694"/>
    <lineage>
        <taxon>Bacteria</taxon>
        <taxon>Pseudomonadati</taxon>
        <taxon>Pseudomonadota</taxon>
        <taxon>Gammaproteobacteria</taxon>
        <taxon>Aeromonadales</taxon>
        <taxon>Aeromonadaceae</taxon>
        <taxon>Oceanisphaera</taxon>
    </lineage>
</organism>
<keyword evidence="5" id="KW-0547">Nucleotide-binding</keyword>
<feature type="binding site" evidence="5">
    <location>
        <position position="76"/>
    </location>
    <ligand>
        <name>Fe cation</name>
        <dbReference type="ChEBI" id="CHEBI:24875"/>
        <label>1</label>
    </ligand>
</feature>